<comment type="similarity">
    <text evidence="2 10">Belongs to the RNA methyltransferase RsmE family.</text>
</comment>
<dbReference type="PANTHER" id="PTHR30027">
    <property type="entry name" value="RIBOSOMAL RNA SMALL SUBUNIT METHYLTRANSFERASE E"/>
    <property type="match status" value="1"/>
</dbReference>
<comment type="function">
    <text evidence="8 10">Specifically methylates the N3 position of the uracil ring of uridine 1498 (m3U1498) in 16S rRNA. Acts on the fully assembled 30S ribosomal subunit.</text>
</comment>
<comment type="catalytic activity">
    <reaction evidence="9 10">
        <text>uridine(1498) in 16S rRNA + S-adenosyl-L-methionine = N(3)-methyluridine(1498) in 16S rRNA + S-adenosyl-L-homocysteine + H(+)</text>
        <dbReference type="Rhea" id="RHEA:42920"/>
        <dbReference type="Rhea" id="RHEA-COMP:10283"/>
        <dbReference type="Rhea" id="RHEA-COMP:10284"/>
        <dbReference type="ChEBI" id="CHEBI:15378"/>
        <dbReference type="ChEBI" id="CHEBI:57856"/>
        <dbReference type="ChEBI" id="CHEBI:59789"/>
        <dbReference type="ChEBI" id="CHEBI:65315"/>
        <dbReference type="ChEBI" id="CHEBI:74502"/>
        <dbReference type="EC" id="2.1.1.193"/>
    </reaction>
</comment>
<evidence type="ECO:0000256" key="10">
    <source>
        <dbReference type="PIRNR" id="PIRNR015601"/>
    </source>
</evidence>
<keyword evidence="7 10" id="KW-0949">S-adenosyl-L-methionine</keyword>
<evidence type="ECO:0000313" key="14">
    <source>
        <dbReference type="Proteomes" id="UP000627292"/>
    </source>
</evidence>
<dbReference type="PIRSF" id="PIRSF015601">
    <property type="entry name" value="MTase_slr0722"/>
    <property type="match status" value="1"/>
</dbReference>
<evidence type="ECO:0000259" key="12">
    <source>
        <dbReference type="Pfam" id="PF20260"/>
    </source>
</evidence>
<reference evidence="13" key="2">
    <citation type="submission" date="2020-09" db="EMBL/GenBank/DDBJ databases">
        <authorList>
            <person name="Sun Q."/>
            <person name="Zhou Y."/>
        </authorList>
    </citation>
    <scope>NUCLEOTIDE SEQUENCE</scope>
    <source>
        <strain evidence="13">CGMCC 1.15290</strain>
    </source>
</reference>
<dbReference type="EMBL" id="BMIB01000005">
    <property type="protein sequence ID" value="GGH80423.1"/>
    <property type="molecule type" value="Genomic_DNA"/>
</dbReference>
<dbReference type="GO" id="GO:0070042">
    <property type="term" value="F:rRNA (uridine-N3-)-methyltransferase activity"/>
    <property type="evidence" value="ECO:0007669"/>
    <property type="project" value="TreeGrafter"/>
</dbReference>
<dbReference type="GO" id="GO:0005737">
    <property type="term" value="C:cytoplasm"/>
    <property type="evidence" value="ECO:0007669"/>
    <property type="project" value="UniProtKB-SubCell"/>
</dbReference>
<evidence type="ECO:0000256" key="9">
    <source>
        <dbReference type="ARBA" id="ARBA00047944"/>
    </source>
</evidence>
<organism evidence="13 14">
    <name type="scientific">Filimonas zeae</name>
    <dbReference type="NCBI Taxonomy" id="1737353"/>
    <lineage>
        <taxon>Bacteria</taxon>
        <taxon>Pseudomonadati</taxon>
        <taxon>Bacteroidota</taxon>
        <taxon>Chitinophagia</taxon>
        <taxon>Chitinophagales</taxon>
        <taxon>Chitinophagaceae</taxon>
        <taxon>Filimonas</taxon>
    </lineage>
</organism>
<dbReference type="InterPro" id="IPR029026">
    <property type="entry name" value="tRNA_m1G_MTases_N"/>
</dbReference>
<evidence type="ECO:0000256" key="4">
    <source>
        <dbReference type="ARBA" id="ARBA00022552"/>
    </source>
</evidence>
<dbReference type="RefSeq" id="WP_188957928.1">
    <property type="nucleotide sequence ID" value="NZ_BMIB01000005.1"/>
</dbReference>
<feature type="domain" description="Ribosomal RNA small subunit methyltransferase E methyltransferase" evidence="11">
    <location>
        <begin position="75"/>
        <end position="230"/>
    </location>
</feature>
<dbReference type="Gene3D" id="3.40.1280.10">
    <property type="match status" value="1"/>
</dbReference>
<keyword evidence="14" id="KW-1185">Reference proteome</keyword>
<gene>
    <name evidence="13" type="ORF">GCM10011379_51280</name>
</gene>
<feature type="domain" description="Ribosomal RNA small subunit methyltransferase E PUA-like" evidence="12">
    <location>
        <begin position="21"/>
        <end position="66"/>
    </location>
</feature>
<dbReference type="Proteomes" id="UP000627292">
    <property type="component" value="Unassembled WGS sequence"/>
</dbReference>
<evidence type="ECO:0000256" key="6">
    <source>
        <dbReference type="ARBA" id="ARBA00022679"/>
    </source>
</evidence>
<dbReference type="InterPro" id="IPR015947">
    <property type="entry name" value="PUA-like_sf"/>
</dbReference>
<dbReference type="InterPro" id="IPR046886">
    <property type="entry name" value="RsmE_MTase_dom"/>
</dbReference>
<protein>
    <recommendedName>
        <fullName evidence="10">Ribosomal RNA small subunit methyltransferase E</fullName>
        <ecNumber evidence="10">2.1.1.193</ecNumber>
    </recommendedName>
</protein>
<dbReference type="GO" id="GO:0070475">
    <property type="term" value="P:rRNA base methylation"/>
    <property type="evidence" value="ECO:0007669"/>
    <property type="project" value="TreeGrafter"/>
</dbReference>
<proteinExistence type="inferred from homology"/>
<comment type="subcellular location">
    <subcellularLocation>
        <location evidence="1 10">Cytoplasm</location>
    </subcellularLocation>
</comment>
<evidence type="ECO:0000256" key="2">
    <source>
        <dbReference type="ARBA" id="ARBA00005528"/>
    </source>
</evidence>
<keyword evidence="6 10" id="KW-0808">Transferase</keyword>
<dbReference type="InterPro" id="IPR046887">
    <property type="entry name" value="RsmE_PUA-like"/>
</dbReference>
<dbReference type="EC" id="2.1.1.193" evidence="10"/>
<evidence type="ECO:0000259" key="11">
    <source>
        <dbReference type="Pfam" id="PF04452"/>
    </source>
</evidence>
<keyword evidence="4 10" id="KW-0698">rRNA processing</keyword>
<dbReference type="NCBIfam" id="TIGR00046">
    <property type="entry name" value="RsmE family RNA methyltransferase"/>
    <property type="match status" value="1"/>
</dbReference>
<dbReference type="AlphaFoldDB" id="A0A917J4N0"/>
<dbReference type="InterPro" id="IPR029028">
    <property type="entry name" value="Alpha/beta_knot_MTases"/>
</dbReference>
<dbReference type="Pfam" id="PF20260">
    <property type="entry name" value="PUA_4"/>
    <property type="match status" value="1"/>
</dbReference>
<accession>A0A917J4N0</accession>
<evidence type="ECO:0000256" key="7">
    <source>
        <dbReference type="ARBA" id="ARBA00022691"/>
    </source>
</evidence>
<dbReference type="SUPFAM" id="SSF88697">
    <property type="entry name" value="PUA domain-like"/>
    <property type="match status" value="1"/>
</dbReference>
<sequence>MSFPYFFEEALAAGVPQYELSEESRKHVVQVLRMREGETIQLTDGKGHLHTAVIRVADKKQCLVHITASEFLERPVRSVAIGISLLKNASRTEWFLEKATETGISEIIPLLCKRTERQHFRYDRMQTILISAMLQSRQVWLPVLHQPTELEQVLQQQTAAQTLIAHCEEMQKSTVTQLNVAQDVLILIGPEGDFTPSEIEQALQKGYTPVSLGSTRLRTETAGVVAAALLVNQ</sequence>
<evidence type="ECO:0000256" key="1">
    <source>
        <dbReference type="ARBA" id="ARBA00004496"/>
    </source>
</evidence>
<evidence type="ECO:0000313" key="13">
    <source>
        <dbReference type="EMBL" id="GGH80423.1"/>
    </source>
</evidence>
<comment type="caution">
    <text evidence="13">The sequence shown here is derived from an EMBL/GenBank/DDBJ whole genome shotgun (WGS) entry which is preliminary data.</text>
</comment>
<dbReference type="CDD" id="cd18084">
    <property type="entry name" value="RsmE-like"/>
    <property type="match status" value="1"/>
</dbReference>
<evidence type="ECO:0000256" key="5">
    <source>
        <dbReference type="ARBA" id="ARBA00022603"/>
    </source>
</evidence>
<keyword evidence="5 10" id="KW-0489">Methyltransferase</keyword>
<name>A0A917J4N0_9BACT</name>
<dbReference type="Gene3D" id="2.40.240.20">
    <property type="entry name" value="Hypothetical PUA domain-like, domain 1"/>
    <property type="match status" value="1"/>
</dbReference>
<dbReference type="PANTHER" id="PTHR30027:SF3">
    <property type="entry name" value="16S RRNA (URACIL(1498)-N(3))-METHYLTRANSFERASE"/>
    <property type="match status" value="1"/>
</dbReference>
<evidence type="ECO:0000256" key="8">
    <source>
        <dbReference type="ARBA" id="ARBA00025699"/>
    </source>
</evidence>
<evidence type="ECO:0000256" key="3">
    <source>
        <dbReference type="ARBA" id="ARBA00022490"/>
    </source>
</evidence>
<keyword evidence="3 10" id="KW-0963">Cytoplasm</keyword>
<reference evidence="13" key="1">
    <citation type="journal article" date="2014" name="Int. J. Syst. Evol. Microbiol.">
        <title>Complete genome sequence of Corynebacterium casei LMG S-19264T (=DSM 44701T), isolated from a smear-ripened cheese.</title>
        <authorList>
            <consortium name="US DOE Joint Genome Institute (JGI-PGF)"/>
            <person name="Walter F."/>
            <person name="Albersmeier A."/>
            <person name="Kalinowski J."/>
            <person name="Ruckert C."/>
        </authorList>
    </citation>
    <scope>NUCLEOTIDE SEQUENCE</scope>
    <source>
        <strain evidence="13">CGMCC 1.15290</strain>
    </source>
</reference>
<dbReference type="InterPro" id="IPR006700">
    <property type="entry name" value="RsmE"/>
</dbReference>
<dbReference type="SUPFAM" id="SSF75217">
    <property type="entry name" value="alpha/beta knot"/>
    <property type="match status" value="1"/>
</dbReference>
<dbReference type="Pfam" id="PF04452">
    <property type="entry name" value="Methyltrans_RNA"/>
    <property type="match status" value="1"/>
</dbReference>